<sequence length="402" mass="44306">MRKITNYFPWITLVILCIYGVGINSLRNSFQFFLPYLAKDFNGTVTSIALSSGIFMVSSGIGGVISGWLIDRISIRKSLLLGNIIILLAAITLFQLVTAPSFVIVYGLIGGLGYGMSWGVPTQYYISQWFEKSKGLALALLNNCNSLGLAVLAPIWSRLSKNQPWQTTYRSLAICLLIIIPIVLITLRNPNQQKTAKTNNTPSTWKTTIKTAYYSKSIKYAFSAVFVCGFSMGIIDTQLVSMMINNQISTDKTGILMSLFGIIVIIGGLFSGIISDKQKKRIAVLQWLFLGRTISFLLLLLPVISIIKYSLFVLLFGLTYSGVVMLAVLLIVESKTAVTGKLLSINMLIHQFSGLLGVYLSSKLLDIFANYFAISLIALSLSLFVLLYGIKINDFKSKGEVL</sequence>
<feature type="transmembrane region" description="Helical" evidence="6">
    <location>
        <begin position="313"/>
        <end position="332"/>
    </location>
</feature>
<evidence type="ECO:0000313" key="10">
    <source>
        <dbReference type="Proteomes" id="UP000065511"/>
    </source>
</evidence>
<evidence type="ECO:0000313" key="9">
    <source>
        <dbReference type="EMBL" id="OJG92802.1"/>
    </source>
</evidence>
<feature type="transmembrane region" description="Helical" evidence="6">
    <location>
        <begin position="255"/>
        <end position="275"/>
    </location>
</feature>
<dbReference type="PANTHER" id="PTHR11360:SF284">
    <property type="entry name" value="EG:103B4.3 PROTEIN-RELATED"/>
    <property type="match status" value="1"/>
</dbReference>
<feature type="transmembrane region" description="Helical" evidence="6">
    <location>
        <begin position="46"/>
        <end position="70"/>
    </location>
</feature>
<dbReference type="Pfam" id="PF07690">
    <property type="entry name" value="MFS_1"/>
    <property type="match status" value="1"/>
</dbReference>
<feature type="transmembrane region" description="Helical" evidence="6">
    <location>
        <begin position="287"/>
        <end position="307"/>
    </location>
</feature>
<evidence type="ECO:0000259" key="7">
    <source>
        <dbReference type="PROSITE" id="PS50850"/>
    </source>
</evidence>
<reference evidence="8 10" key="2">
    <citation type="submission" date="2015-12" db="EMBL/GenBank/DDBJ databases">
        <authorList>
            <person name="Lauer A."/>
            <person name="Humrighouse B."/>
            <person name="Loparev V."/>
            <person name="Shewmaker P.L."/>
            <person name="Whitney A.M."/>
            <person name="McLaughlin R.W."/>
        </authorList>
    </citation>
    <scope>NUCLEOTIDE SEQUENCE [LARGE SCALE GENOMIC DNA]</scope>
    <source>
        <strain evidence="8 10">LMG 23085</strain>
    </source>
</reference>
<reference evidence="9 11" key="1">
    <citation type="submission" date="2014-12" db="EMBL/GenBank/DDBJ databases">
        <title>Draft genome sequences of 29 type strains of Enterococci.</title>
        <authorList>
            <person name="Zhong Z."/>
            <person name="Sun Z."/>
            <person name="Liu W."/>
            <person name="Zhang W."/>
            <person name="Zhang H."/>
        </authorList>
    </citation>
    <scope>NUCLEOTIDE SEQUENCE [LARGE SCALE GENOMIC DNA]</scope>
    <source>
        <strain evidence="9 11">DSM 22801</strain>
    </source>
</reference>
<accession>A0A0S3K6Q8</accession>
<evidence type="ECO:0000256" key="2">
    <source>
        <dbReference type="ARBA" id="ARBA00022448"/>
    </source>
</evidence>
<feature type="transmembrane region" description="Helical" evidence="6">
    <location>
        <begin position="103"/>
        <end position="124"/>
    </location>
</feature>
<evidence type="ECO:0000313" key="11">
    <source>
        <dbReference type="Proteomes" id="UP000183039"/>
    </source>
</evidence>
<protein>
    <recommendedName>
        <fullName evidence="7">Major facilitator superfamily (MFS) profile domain-containing protein</fullName>
    </recommendedName>
</protein>
<dbReference type="AlphaFoldDB" id="A0A0S3K6Q8"/>
<keyword evidence="4 6" id="KW-1133">Transmembrane helix</keyword>
<dbReference type="RefSeq" id="WP_071876792.1">
    <property type="nucleotide sequence ID" value="NZ_JXLC01000004.1"/>
</dbReference>
<dbReference type="Proteomes" id="UP000183039">
    <property type="component" value="Unassembled WGS sequence"/>
</dbReference>
<keyword evidence="5 6" id="KW-0472">Membrane</keyword>
<evidence type="ECO:0000313" key="8">
    <source>
        <dbReference type="EMBL" id="ALR99892.1"/>
    </source>
</evidence>
<feature type="transmembrane region" description="Helical" evidence="6">
    <location>
        <begin position="168"/>
        <end position="187"/>
    </location>
</feature>
<feature type="transmembrane region" description="Helical" evidence="6">
    <location>
        <begin position="7"/>
        <end position="26"/>
    </location>
</feature>
<dbReference type="PANTHER" id="PTHR11360">
    <property type="entry name" value="MONOCARBOXYLATE TRANSPORTER"/>
    <property type="match status" value="1"/>
</dbReference>
<dbReference type="EMBL" id="JXLC01000004">
    <property type="protein sequence ID" value="OJG92802.1"/>
    <property type="molecule type" value="Genomic_DNA"/>
</dbReference>
<organism evidence="9 11">
    <name type="scientific">Enterococcus silesiacus</name>
    <dbReference type="NCBI Taxonomy" id="332949"/>
    <lineage>
        <taxon>Bacteria</taxon>
        <taxon>Bacillati</taxon>
        <taxon>Bacillota</taxon>
        <taxon>Bacilli</taxon>
        <taxon>Lactobacillales</taxon>
        <taxon>Enterococcaceae</taxon>
        <taxon>Enterococcus</taxon>
    </lineage>
</organism>
<feature type="transmembrane region" description="Helical" evidence="6">
    <location>
        <begin position="368"/>
        <end position="390"/>
    </location>
</feature>
<dbReference type="InterPro" id="IPR050327">
    <property type="entry name" value="Proton-linked_MCT"/>
</dbReference>
<feature type="domain" description="Major facilitator superfamily (MFS) profile" evidence="7">
    <location>
        <begin position="8"/>
        <end position="393"/>
    </location>
</feature>
<proteinExistence type="predicted"/>
<dbReference type="InterPro" id="IPR011701">
    <property type="entry name" value="MFS"/>
</dbReference>
<name>A0A0S3K6Q8_9ENTE</name>
<gene>
    <name evidence="8" type="ORF">ATZ33_00395</name>
    <name evidence="9" type="ORF">RV15_GL002747</name>
</gene>
<dbReference type="KEGG" id="ess:ATZ33_00395"/>
<dbReference type="EMBL" id="CP013614">
    <property type="protein sequence ID" value="ALR99892.1"/>
    <property type="molecule type" value="Genomic_DNA"/>
</dbReference>
<feature type="transmembrane region" description="Helical" evidence="6">
    <location>
        <begin position="79"/>
        <end position="97"/>
    </location>
</feature>
<feature type="transmembrane region" description="Helical" evidence="6">
    <location>
        <begin position="136"/>
        <end position="156"/>
    </location>
</feature>
<evidence type="ECO:0000256" key="6">
    <source>
        <dbReference type="SAM" id="Phobius"/>
    </source>
</evidence>
<dbReference type="OrthoDB" id="9773404at2"/>
<dbReference type="GO" id="GO:0022857">
    <property type="term" value="F:transmembrane transporter activity"/>
    <property type="evidence" value="ECO:0007669"/>
    <property type="project" value="InterPro"/>
</dbReference>
<dbReference type="PROSITE" id="PS50850">
    <property type="entry name" value="MFS"/>
    <property type="match status" value="1"/>
</dbReference>
<dbReference type="Gene3D" id="1.20.1250.20">
    <property type="entry name" value="MFS general substrate transporter like domains"/>
    <property type="match status" value="2"/>
</dbReference>
<feature type="transmembrane region" description="Helical" evidence="6">
    <location>
        <begin position="218"/>
        <end position="235"/>
    </location>
</feature>
<dbReference type="InterPro" id="IPR020846">
    <property type="entry name" value="MFS_dom"/>
</dbReference>
<evidence type="ECO:0000256" key="5">
    <source>
        <dbReference type="ARBA" id="ARBA00023136"/>
    </source>
</evidence>
<comment type="subcellular location">
    <subcellularLocation>
        <location evidence="1">Cell membrane</location>
        <topology evidence="1">Multi-pass membrane protein</topology>
    </subcellularLocation>
</comment>
<keyword evidence="10" id="KW-1185">Reference proteome</keyword>
<keyword evidence="3 6" id="KW-0812">Transmembrane</keyword>
<evidence type="ECO:0000256" key="1">
    <source>
        <dbReference type="ARBA" id="ARBA00004651"/>
    </source>
</evidence>
<dbReference type="GO" id="GO:0005886">
    <property type="term" value="C:plasma membrane"/>
    <property type="evidence" value="ECO:0007669"/>
    <property type="project" value="UniProtKB-SubCell"/>
</dbReference>
<dbReference type="Proteomes" id="UP000065511">
    <property type="component" value="Chromosome"/>
</dbReference>
<evidence type="ECO:0000256" key="4">
    <source>
        <dbReference type="ARBA" id="ARBA00022989"/>
    </source>
</evidence>
<dbReference type="SUPFAM" id="SSF103473">
    <property type="entry name" value="MFS general substrate transporter"/>
    <property type="match status" value="1"/>
</dbReference>
<feature type="transmembrane region" description="Helical" evidence="6">
    <location>
        <begin position="344"/>
        <end position="362"/>
    </location>
</feature>
<dbReference type="InterPro" id="IPR036259">
    <property type="entry name" value="MFS_trans_sf"/>
</dbReference>
<evidence type="ECO:0000256" key="3">
    <source>
        <dbReference type="ARBA" id="ARBA00022692"/>
    </source>
</evidence>
<keyword evidence="2" id="KW-0813">Transport</keyword>